<protein>
    <submittedName>
        <fullName evidence="2">Uncharacterized protein</fullName>
    </submittedName>
</protein>
<keyword evidence="3" id="KW-1185">Reference proteome</keyword>
<organism evidence="2 3">
    <name type="scientific">Pedobacter suwonensis</name>
    <dbReference type="NCBI Taxonomy" id="332999"/>
    <lineage>
        <taxon>Bacteria</taxon>
        <taxon>Pseudomonadati</taxon>
        <taxon>Bacteroidota</taxon>
        <taxon>Sphingobacteriia</taxon>
        <taxon>Sphingobacteriales</taxon>
        <taxon>Sphingobacteriaceae</taxon>
        <taxon>Pedobacter</taxon>
    </lineage>
</organism>
<sequence>MKKLTLAAAIVAGFGLFNAKAQNVNGMKLTDIHVDYIQIRSVKSLLADKQWIALEYGQKVGDYSELYIRDDDGKKLEFNSPIDGVNKMKAYGYELFSVYAEQIDKDSNRPVYVLKRK</sequence>
<reference evidence="3" key="1">
    <citation type="submission" date="2016-10" db="EMBL/GenBank/DDBJ databases">
        <authorList>
            <person name="Varghese N."/>
            <person name="Submissions S."/>
        </authorList>
    </citation>
    <scope>NUCLEOTIDE SEQUENCE [LARGE SCALE GENOMIC DNA]</scope>
    <source>
        <strain evidence="3">DSM 18130</strain>
    </source>
</reference>
<proteinExistence type="predicted"/>
<feature type="signal peptide" evidence="1">
    <location>
        <begin position="1"/>
        <end position="21"/>
    </location>
</feature>
<dbReference type="Proteomes" id="UP000198836">
    <property type="component" value="Unassembled WGS sequence"/>
</dbReference>
<dbReference type="OrthoDB" id="5873496at2"/>
<evidence type="ECO:0000256" key="1">
    <source>
        <dbReference type="SAM" id="SignalP"/>
    </source>
</evidence>
<dbReference type="AlphaFoldDB" id="A0A1I0TJQ5"/>
<gene>
    <name evidence="2" type="ORF">SAMN04488511_110207</name>
</gene>
<evidence type="ECO:0000313" key="3">
    <source>
        <dbReference type="Proteomes" id="UP000198836"/>
    </source>
</evidence>
<keyword evidence="1" id="KW-0732">Signal</keyword>
<name>A0A1I0TJQ5_9SPHI</name>
<accession>A0A1I0TJQ5</accession>
<evidence type="ECO:0000313" key="2">
    <source>
        <dbReference type="EMBL" id="SFA51975.1"/>
    </source>
</evidence>
<dbReference type="RefSeq" id="WP_090984628.1">
    <property type="nucleotide sequence ID" value="NZ_FOJM01000010.1"/>
</dbReference>
<feature type="chain" id="PRO_5011629325" evidence="1">
    <location>
        <begin position="22"/>
        <end position="117"/>
    </location>
</feature>
<dbReference type="EMBL" id="FOJM01000010">
    <property type="protein sequence ID" value="SFA51975.1"/>
    <property type="molecule type" value="Genomic_DNA"/>
</dbReference>